<protein>
    <submittedName>
        <fullName evidence="1">Uncharacterized protein</fullName>
    </submittedName>
</protein>
<accession>A0A9D4LGV8</accession>
<reference evidence="1" key="2">
    <citation type="submission" date="2020-11" db="EMBL/GenBank/DDBJ databases">
        <authorList>
            <person name="McCartney M.A."/>
            <person name="Auch B."/>
            <person name="Kono T."/>
            <person name="Mallez S."/>
            <person name="Becker A."/>
            <person name="Gohl D.M."/>
            <person name="Silverstein K.A.T."/>
            <person name="Koren S."/>
            <person name="Bechman K.B."/>
            <person name="Herman A."/>
            <person name="Abrahante J.E."/>
            <person name="Garbe J."/>
        </authorList>
    </citation>
    <scope>NUCLEOTIDE SEQUENCE</scope>
    <source>
        <strain evidence="1">Duluth1</strain>
        <tissue evidence="1">Whole animal</tissue>
    </source>
</reference>
<evidence type="ECO:0000313" key="1">
    <source>
        <dbReference type="EMBL" id="KAH3858368.1"/>
    </source>
</evidence>
<dbReference type="AlphaFoldDB" id="A0A9D4LGV8"/>
<dbReference type="EMBL" id="JAIWYP010000003">
    <property type="protein sequence ID" value="KAH3858368.1"/>
    <property type="molecule type" value="Genomic_DNA"/>
</dbReference>
<organism evidence="1 2">
    <name type="scientific">Dreissena polymorpha</name>
    <name type="common">Zebra mussel</name>
    <name type="synonym">Mytilus polymorpha</name>
    <dbReference type="NCBI Taxonomy" id="45954"/>
    <lineage>
        <taxon>Eukaryota</taxon>
        <taxon>Metazoa</taxon>
        <taxon>Spiralia</taxon>
        <taxon>Lophotrochozoa</taxon>
        <taxon>Mollusca</taxon>
        <taxon>Bivalvia</taxon>
        <taxon>Autobranchia</taxon>
        <taxon>Heteroconchia</taxon>
        <taxon>Euheterodonta</taxon>
        <taxon>Imparidentia</taxon>
        <taxon>Neoheterodontei</taxon>
        <taxon>Myida</taxon>
        <taxon>Dreissenoidea</taxon>
        <taxon>Dreissenidae</taxon>
        <taxon>Dreissena</taxon>
    </lineage>
</organism>
<dbReference type="Gene3D" id="1.10.12.10">
    <property type="entry name" value="Lyase 2-enoyl-coa Hydratase, Chain A, domain 2"/>
    <property type="match status" value="1"/>
</dbReference>
<dbReference type="Proteomes" id="UP000828390">
    <property type="component" value="Unassembled WGS sequence"/>
</dbReference>
<reference evidence="1" key="1">
    <citation type="journal article" date="2019" name="bioRxiv">
        <title>The Genome of the Zebra Mussel, Dreissena polymorpha: A Resource for Invasive Species Research.</title>
        <authorList>
            <person name="McCartney M.A."/>
            <person name="Auch B."/>
            <person name="Kono T."/>
            <person name="Mallez S."/>
            <person name="Zhang Y."/>
            <person name="Obille A."/>
            <person name="Becker A."/>
            <person name="Abrahante J.E."/>
            <person name="Garbe J."/>
            <person name="Badalamenti J.P."/>
            <person name="Herman A."/>
            <person name="Mangelson H."/>
            <person name="Liachko I."/>
            <person name="Sullivan S."/>
            <person name="Sone E.D."/>
            <person name="Koren S."/>
            <person name="Silverstein K.A.T."/>
            <person name="Beckman K.B."/>
            <person name="Gohl D.M."/>
        </authorList>
    </citation>
    <scope>NUCLEOTIDE SEQUENCE</scope>
    <source>
        <strain evidence="1">Duluth1</strain>
        <tissue evidence="1">Whole animal</tissue>
    </source>
</reference>
<evidence type="ECO:0000313" key="2">
    <source>
        <dbReference type="Proteomes" id="UP000828390"/>
    </source>
</evidence>
<gene>
    <name evidence="1" type="ORF">DPMN_100991</name>
</gene>
<name>A0A9D4LGV8_DREPO</name>
<sequence>MCYSKVLIRNAEKATLHSVNKEECRVLIGCWQSQEFMNAIMSFFSSKTAKL</sequence>
<proteinExistence type="predicted"/>
<keyword evidence="2" id="KW-1185">Reference proteome</keyword>
<comment type="caution">
    <text evidence="1">The sequence shown here is derived from an EMBL/GenBank/DDBJ whole genome shotgun (WGS) entry which is preliminary data.</text>
</comment>
<dbReference type="InterPro" id="IPR014748">
    <property type="entry name" value="Enoyl-CoA_hydra_C"/>
</dbReference>